<proteinExistence type="inferred from homology"/>
<dbReference type="InterPro" id="IPR014748">
    <property type="entry name" value="Enoyl-CoA_hydra_C"/>
</dbReference>
<dbReference type="SUPFAM" id="SSF52096">
    <property type="entry name" value="ClpP/crotonase"/>
    <property type="match status" value="1"/>
</dbReference>
<protein>
    <submittedName>
        <fullName evidence="2">Enoyl-CoA hydratase/carnithine racemase</fullName>
    </submittedName>
</protein>
<dbReference type="EMBL" id="GU568011">
    <property type="protein sequence ID" value="ADI23304.1"/>
    <property type="molecule type" value="Genomic_DNA"/>
</dbReference>
<dbReference type="InterPro" id="IPR029045">
    <property type="entry name" value="ClpP/crotonase-like_dom_sf"/>
</dbReference>
<name>E7C780_9BACT</name>
<sequence length="267" mass="29206">MTNLPHTKNLILDLSNGWLTIWLNRPDNRNALSNEMIEDFNNVFKLVRDDRLVRGITFRGKEGVFCAGADLKEIKSKFDGKSKKEDVIRFSVAAGNFFESINALPQVTVMVIEGAAMAGGLGLACSGDFIITHKDTQFSLTETMIGLTPAQISPFVIQRLGFAKGKQLMLTAAQINGEEAVTIGLADFAGNTDSELEELERKIKTQVLKCAPGAVAETKRLIGLIANIPREEMVSKAGESFAERVLSDEGREGIASFLEKRKPGWSV</sequence>
<dbReference type="InterPro" id="IPR051683">
    <property type="entry name" value="Enoyl-CoA_Hydratase/Isomerase"/>
</dbReference>
<dbReference type="PANTHER" id="PTHR42964:SF1">
    <property type="entry name" value="POLYKETIDE BIOSYNTHESIS ENOYL-COA HYDRATASE PKSH-RELATED"/>
    <property type="match status" value="1"/>
</dbReference>
<dbReference type="Gene3D" id="1.10.12.10">
    <property type="entry name" value="Lyase 2-enoyl-coa Hydratase, Chain A, domain 2"/>
    <property type="match status" value="1"/>
</dbReference>
<dbReference type="Pfam" id="PF00378">
    <property type="entry name" value="ECH_1"/>
    <property type="match status" value="1"/>
</dbReference>
<dbReference type="Gene3D" id="3.90.226.10">
    <property type="entry name" value="2-enoyl-CoA Hydratase, Chain A, domain 1"/>
    <property type="match status" value="1"/>
</dbReference>
<reference evidence="2" key="1">
    <citation type="submission" date="2010-01" db="EMBL/GenBank/DDBJ databases">
        <title>Genome fragments of uncultured bacteria from the North Pacific subtropical Gyre.</title>
        <authorList>
            <person name="Pham V.D."/>
            <person name="Delong E.F."/>
        </authorList>
    </citation>
    <scope>NUCLEOTIDE SEQUENCE</scope>
</reference>
<accession>E7C780</accession>
<comment type="similarity">
    <text evidence="1">Belongs to the enoyl-CoA hydratase/isomerase family.</text>
</comment>
<dbReference type="PANTHER" id="PTHR42964">
    <property type="entry name" value="ENOYL-COA HYDRATASE"/>
    <property type="match status" value="1"/>
</dbReference>
<dbReference type="AlphaFoldDB" id="E7C780"/>
<dbReference type="GO" id="GO:0008300">
    <property type="term" value="P:isoprenoid catabolic process"/>
    <property type="evidence" value="ECO:0007669"/>
    <property type="project" value="TreeGrafter"/>
</dbReference>
<dbReference type="CDD" id="cd06558">
    <property type="entry name" value="crotonase-like"/>
    <property type="match status" value="1"/>
</dbReference>
<evidence type="ECO:0000256" key="1">
    <source>
        <dbReference type="ARBA" id="ARBA00005254"/>
    </source>
</evidence>
<dbReference type="InterPro" id="IPR001753">
    <property type="entry name" value="Enoyl-CoA_hydra/iso"/>
</dbReference>
<organism evidence="2">
    <name type="scientific">uncultured nuHF2 cluster bacterium HF0770_19K18</name>
    <dbReference type="NCBI Taxonomy" id="723592"/>
    <lineage>
        <taxon>Bacteria</taxon>
        <taxon>environmental samples</taxon>
    </lineage>
</organism>
<dbReference type="GO" id="GO:0003824">
    <property type="term" value="F:catalytic activity"/>
    <property type="evidence" value="ECO:0007669"/>
    <property type="project" value="UniProtKB-ARBA"/>
</dbReference>
<evidence type="ECO:0000313" key="2">
    <source>
        <dbReference type="EMBL" id="ADI23304.1"/>
    </source>
</evidence>